<evidence type="ECO:0000256" key="2">
    <source>
        <dbReference type="ARBA" id="ARBA00022723"/>
    </source>
</evidence>
<sequence length="183" mass="21460">MSKERKVILFVCRLWLLIIFLAINFDYAHGWGSQGHRAIGYIAEFNLASETKKYIFEEFNINNLADVADWADKIRQKRRQESPWHYTNVRAGEWTYEAARDCPNGKCVTEKIKEFVAVLANIENPLKKRKNALKYLVHFVGDVHQPLHLGNRKDRGGNRIRLSYSGRKVNLHYLWDGGLIDWR</sequence>
<dbReference type="Pfam" id="PF02265">
    <property type="entry name" value="S1-P1_nuclease"/>
    <property type="match status" value="1"/>
</dbReference>
<keyword evidence="7" id="KW-0472">Membrane</keyword>
<dbReference type="GO" id="GO:0003676">
    <property type="term" value="F:nucleic acid binding"/>
    <property type="evidence" value="ECO:0007669"/>
    <property type="project" value="InterPro"/>
</dbReference>
<dbReference type="GO" id="GO:0046872">
    <property type="term" value="F:metal ion binding"/>
    <property type="evidence" value="ECO:0007669"/>
    <property type="project" value="UniProtKB-KW"/>
</dbReference>
<dbReference type="InterPro" id="IPR008947">
    <property type="entry name" value="PLipase_C/P1_nuclease_dom_sf"/>
</dbReference>
<dbReference type="PANTHER" id="PTHR33146:SF26">
    <property type="entry name" value="ENDONUCLEASE 4"/>
    <property type="match status" value="1"/>
</dbReference>
<dbReference type="SUPFAM" id="SSF48537">
    <property type="entry name" value="Phospholipase C/P1 nuclease"/>
    <property type="match status" value="1"/>
</dbReference>
<evidence type="ECO:0000256" key="1">
    <source>
        <dbReference type="ARBA" id="ARBA00022722"/>
    </source>
</evidence>
<keyword evidence="1" id="KW-0540">Nuclease</keyword>
<dbReference type="PANTHER" id="PTHR33146">
    <property type="entry name" value="ENDONUCLEASE 4"/>
    <property type="match status" value="1"/>
</dbReference>
<keyword evidence="4" id="KW-0378">Hydrolase</keyword>
<keyword evidence="6" id="KW-0325">Glycoprotein</keyword>
<dbReference type="EMBL" id="UINC01092658">
    <property type="protein sequence ID" value="SVC46427.1"/>
    <property type="molecule type" value="Genomic_DNA"/>
</dbReference>
<keyword evidence="7" id="KW-0812">Transmembrane</keyword>
<protein>
    <recommendedName>
        <fullName evidence="9">S1/P1 Nuclease</fullName>
    </recommendedName>
</protein>
<proteinExistence type="predicted"/>
<accession>A0A382MFB8</accession>
<dbReference type="GO" id="GO:0006308">
    <property type="term" value="P:DNA catabolic process"/>
    <property type="evidence" value="ECO:0007669"/>
    <property type="project" value="InterPro"/>
</dbReference>
<name>A0A382MFB8_9ZZZZ</name>
<evidence type="ECO:0000256" key="7">
    <source>
        <dbReference type="SAM" id="Phobius"/>
    </source>
</evidence>
<organism evidence="8">
    <name type="scientific">marine metagenome</name>
    <dbReference type="NCBI Taxonomy" id="408172"/>
    <lineage>
        <taxon>unclassified sequences</taxon>
        <taxon>metagenomes</taxon>
        <taxon>ecological metagenomes</taxon>
    </lineage>
</organism>
<dbReference type="GO" id="GO:0016788">
    <property type="term" value="F:hydrolase activity, acting on ester bonds"/>
    <property type="evidence" value="ECO:0007669"/>
    <property type="project" value="InterPro"/>
</dbReference>
<keyword evidence="5" id="KW-1015">Disulfide bond</keyword>
<keyword evidence="7" id="KW-1133">Transmembrane helix</keyword>
<evidence type="ECO:0000256" key="6">
    <source>
        <dbReference type="ARBA" id="ARBA00023180"/>
    </source>
</evidence>
<dbReference type="Gene3D" id="1.10.575.10">
    <property type="entry name" value="P1 Nuclease"/>
    <property type="match status" value="1"/>
</dbReference>
<reference evidence="8" key="1">
    <citation type="submission" date="2018-05" db="EMBL/GenBank/DDBJ databases">
        <authorList>
            <person name="Lanie J.A."/>
            <person name="Ng W.-L."/>
            <person name="Kazmierczak K.M."/>
            <person name="Andrzejewski T.M."/>
            <person name="Davidsen T.M."/>
            <person name="Wayne K.J."/>
            <person name="Tettelin H."/>
            <person name="Glass J.I."/>
            <person name="Rusch D."/>
            <person name="Podicherti R."/>
            <person name="Tsui H.-C.T."/>
            <person name="Winkler M.E."/>
        </authorList>
    </citation>
    <scope>NUCLEOTIDE SEQUENCE</scope>
</reference>
<dbReference type="CDD" id="cd11010">
    <property type="entry name" value="S1-P1_nuclease"/>
    <property type="match status" value="1"/>
</dbReference>
<evidence type="ECO:0000256" key="4">
    <source>
        <dbReference type="ARBA" id="ARBA00022801"/>
    </source>
</evidence>
<gene>
    <name evidence="8" type="ORF">METZ01_LOCUS299281</name>
</gene>
<evidence type="ECO:0000256" key="3">
    <source>
        <dbReference type="ARBA" id="ARBA00022759"/>
    </source>
</evidence>
<feature type="non-terminal residue" evidence="8">
    <location>
        <position position="183"/>
    </location>
</feature>
<evidence type="ECO:0000313" key="8">
    <source>
        <dbReference type="EMBL" id="SVC46427.1"/>
    </source>
</evidence>
<dbReference type="GO" id="GO:0004519">
    <property type="term" value="F:endonuclease activity"/>
    <property type="evidence" value="ECO:0007669"/>
    <property type="project" value="UniProtKB-KW"/>
</dbReference>
<keyword evidence="2" id="KW-0479">Metal-binding</keyword>
<dbReference type="AlphaFoldDB" id="A0A382MFB8"/>
<dbReference type="InterPro" id="IPR003154">
    <property type="entry name" value="S1/P1nuclease"/>
</dbReference>
<evidence type="ECO:0008006" key="9">
    <source>
        <dbReference type="Google" id="ProtNLM"/>
    </source>
</evidence>
<feature type="transmembrane region" description="Helical" evidence="7">
    <location>
        <begin position="7"/>
        <end position="25"/>
    </location>
</feature>
<keyword evidence="3" id="KW-0255">Endonuclease</keyword>
<evidence type="ECO:0000256" key="5">
    <source>
        <dbReference type="ARBA" id="ARBA00023157"/>
    </source>
</evidence>